<dbReference type="PANTHER" id="PTHR46972">
    <property type="entry name" value="MONOOXYGENASE ASQM-RELATED"/>
    <property type="match status" value="1"/>
</dbReference>
<reference evidence="6" key="2">
    <citation type="submission" date="2020-11" db="EMBL/GenBank/DDBJ databases">
        <authorList>
            <consortium name="DOE Joint Genome Institute"/>
            <person name="Kuo A."/>
            <person name="Miyauchi S."/>
            <person name="Kiss E."/>
            <person name="Drula E."/>
            <person name="Kohler A."/>
            <person name="Sanchez-Garcia M."/>
            <person name="Andreopoulos B."/>
            <person name="Barry K.W."/>
            <person name="Bonito G."/>
            <person name="Buee M."/>
            <person name="Carver A."/>
            <person name="Chen C."/>
            <person name="Cichocki N."/>
            <person name="Clum A."/>
            <person name="Culley D."/>
            <person name="Crous P.W."/>
            <person name="Fauchery L."/>
            <person name="Girlanda M."/>
            <person name="Hayes R."/>
            <person name="Keri Z."/>
            <person name="Labutti K."/>
            <person name="Lipzen A."/>
            <person name="Lombard V."/>
            <person name="Magnuson J."/>
            <person name="Maillard F."/>
            <person name="Morin E."/>
            <person name="Murat C."/>
            <person name="Nolan M."/>
            <person name="Ohm R."/>
            <person name="Pangilinan J."/>
            <person name="Pereira M."/>
            <person name="Perotto S."/>
            <person name="Peter M."/>
            <person name="Riley R."/>
            <person name="Sitrit Y."/>
            <person name="Stielow B."/>
            <person name="Szollosi G."/>
            <person name="Zifcakova L."/>
            <person name="Stursova M."/>
            <person name="Spatafora J.W."/>
            <person name="Tedersoo L."/>
            <person name="Vaario L.-M."/>
            <person name="Yamada A."/>
            <person name="Yan M."/>
            <person name="Wang P."/>
            <person name="Xu J."/>
            <person name="Bruns T."/>
            <person name="Baldrian P."/>
            <person name="Vilgalys R."/>
            <person name="Henrissat B."/>
            <person name="Grigoriev I.V."/>
            <person name="Hibbett D."/>
            <person name="Nagy L.G."/>
            <person name="Martin F.M."/>
        </authorList>
    </citation>
    <scope>NUCLEOTIDE SEQUENCE</scope>
    <source>
        <strain evidence="6">UH-Tt-Lm1</strain>
    </source>
</reference>
<dbReference type="InterPro" id="IPR036188">
    <property type="entry name" value="FAD/NAD-bd_sf"/>
</dbReference>
<keyword evidence="3" id="KW-0560">Oxidoreductase</keyword>
<dbReference type="PANTHER" id="PTHR46972:SF1">
    <property type="entry name" value="FAD DEPENDENT OXIDOREDUCTASE DOMAIN-CONTAINING PROTEIN"/>
    <property type="match status" value="1"/>
</dbReference>
<evidence type="ECO:0000256" key="3">
    <source>
        <dbReference type="ARBA" id="ARBA00023002"/>
    </source>
</evidence>
<dbReference type="PRINTS" id="PR00420">
    <property type="entry name" value="RNGMNOXGNASE"/>
</dbReference>
<dbReference type="EMBL" id="WIUZ02000012">
    <property type="protein sequence ID" value="KAF9782304.1"/>
    <property type="molecule type" value="Genomic_DNA"/>
</dbReference>
<keyword evidence="4" id="KW-0503">Monooxygenase</keyword>
<name>A0A9P6H9H7_9AGAM</name>
<organism evidence="6 7">
    <name type="scientific">Thelephora terrestris</name>
    <dbReference type="NCBI Taxonomy" id="56493"/>
    <lineage>
        <taxon>Eukaryota</taxon>
        <taxon>Fungi</taxon>
        <taxon>Dikarya</taxon>
        <taxon>Basidiomycota</taxon>
        <taxon>Agaricomycotina</taxon>
        <taxon>Agaricomycetes</taxon>
        <taxon>Thelephorales</taxon>
        <taxon>Thelephoraceae</taxon>
        <taxon>Thelephora</taxon>
    </lineage>
</organism>
<dbReference type="OrthoDB" id="655030at2759"/>
<gene>
    <name evidence="6" type="ORF">BJ322DRAFT_1159993</name>
</gene>
<accession>A0A9P6H9H7</accession>
<keyword evidence="2" id="KW-0274">FAD</keyword>
<dbReference type="AlphaFoldDB" id="A0A9P6H9H7"/>
<dbReference type="GO" id="GO:0071949">
    <property type="term" value="F:FAD binding"/>
    <property type="evidence" value="ECO:0007669"/>
    <property type="project" value="InterPro"/>
</dbReference>
<evidence type="ECO:0000259" key="5">
    <source>
        <dbReference type="Pfam" id="PF01494"/>
    </source>
</evidence>
<evidence type="ECO:0000256" key="4">
    <source>
        <dbReference type="ARBA" id="ARBA00023033"/>
    </source>
</evidence>
<keyword evidence="1" id="KW-0285">Flavoprotein</keyword>
<evidence type="ECO:0000256" key="1">
    <source>
        <dbReference type="ARBA" id="ARBA00022630"/>
    </source>
</evidence>
<proteinExistence type="predicted"/>
<dbReference type="InterPro" id="IPR002938">
    <property type="entry name" value="FAD-bd"/>
</dbReference>
<evidence type="ECO:0000256" key="2">
    <source>
        <dbReference type="ARBA" id="ARBA00022827"/>
    </source>
</evidence>
<keyword evidence="7" id="KW-1185">Reference proteome</keyword>
<dbReference type="Gene3D" id="3.50.50.60">
    <property type="entry name" value="FAD/NAD(P)-binding domain"/>
    <property type="match status" value="1"/>
</dbReference>
<evidence type="ECO:0000313" key="6">
    <source>
        <dbReference type="EMBL" id="KAF9782304.1"/>
    </source>
</evidence>
<feature type="domain" description="FAD-binding" evidence="5">
    <location>
        <begin position="6"/>
        <end position="322"/>
    </location>
</feature>
<dbReference type="SUPFAM" id="SSF51905">
    <property type="entry name" value="FAD/NAD(P)-binding domain"/>
    <property type="match status" value="1"/>
</dbReference>
<sequence length="377" mass="41814">MSHPRIAITGAGPAGLTLARILHLAGIPFTIYELDASKEHRYEQGGSLDLHQESGLAAMEASNLTSELSKILRPEGEATRITDHTSTILYNECPGSEPGQGTRPEVDRTQLRTLLLESIPQDAIKWGHRVKGAKQSADETYTLIFENQPEAIGFDILIGCDGAWSKIRPLVSETKPHYSGVSVVEVRHRNVSARNPTLSSFVGAGTLFSLHDRKVICGQRNGDDSIRVYAVQLTDESWEELKDQYYGGWDEKLQDSITKADEDTLTPRTMYMLPIGFSWPQRDGVTVISDAAHLMTPFAGEGVNLAMWDAMLLGQALAGALKDGWDKDKVRKAMRLFEEEMFTRAGKKAQQTWDNLQMFVQPGAAEKVAKMFKTMMT</sequence>
<dbReference type="Proteomes" id="UP000736335">
    <property type="component" value="Unassembled WGS sequence"/>
</dbReference>
<dbReference type="GO" id="GO:0004497">
    <property type="term" value="F:monooxygenase activity"/>
    <property type="evidence" value="ECO:0007669"/>
    <property type="project" value="UniProtKB-KW"/>
</dbReference>
<comment type="caution">
    <text evidence="6">The sequence shown here is derived from an EMBL/GenBank/DDBJ whole genome shotgun (WGS) entry which is preliminary data.</text>
</comment>
<evidence type="ECO:0000313" key="7">
    <source>
        <dbReference type="Proteomes" id="UP000736335"/>
    </source>
</evidence>
<dbReference type="Pfam" id="PF01494">
    <property type="entry name" value="FAD_binding_3"/>
    <property type="match status" value="1"/>
</dbReference>
<protein>
    <recommendedName>
        <fullName evidence="5">FAD-binding domain-containing protein</fullName>
    </recommendedName>
</protein>
<reference evidence="6" key="1">
    <citation type="journal article" date="2020" name="Nat. Commun.">
        <title>Large-scale genome sequencing of mycorrhizal fungi provides insights into the early evolution of symbiotic traits.</title>
        <authorList>
            <person name="Miyauchi S."/>
            <person name="Kiss E."/>
            <person name="Kuo A."/>
            <person name="Drula E."/>
            <person name="Kohler A."/>
            <person name="Sanchez-Garcia M."/>
            <person name="Morin E."/>
            <person name="Andreopoulos B."/>
            <person name="Barry K.W."/>
            <person name="Bonito G."/>
            <person name="Buee M."/>
            <person name="Carver A."/>
            <person name="Chen C."/>
            <person name="Cichocki N."/>
            <person name="Clum A."/>
            <person name="Culley D."/>
            <person name="Crous P.W."/>
            <person name="Fauchery L."/>
            <person name="Girlanda M."/>
            <person name="Hayes R.D."/>
            <person name="Keri Z."/>
            <person name="LaButti K."/>
            <person name="Lipzen A."/>
            <person name="Lombard V."/>
            <person name="Magnuson J."/>
            <person name="Maillard F."/>
            <person name="Murat C."/>
            <person name="Nolan M."/>
            <person name="Ohm R.A."/>
            <person name="Pangilinan J."/>
            <person name="Pereira M.F."/>
            <person name="Perotto S."/>
            <person name="Peter M."/>
            <person name="Pfister S."/>
            <person name="Riley R."/>
            <person name="Sitrit Y."/>
            <person name="Stielow J.B."/>
            <person name="Szollosi G."/>
            <person name="Zifcakova L."/>
            <person name="Stursova M."/>
            <person name="Spatafora J.W."/>
            <person name="Tedersoo L."/>
            <person name="Vaario L.M."/>
            <person name="Yamada A."/>
            <person name="Yan M."/>
            <person name="Wang P."/>
            <person name="Xu J."/>
            <person name="Bruns T."/>
            <person name="Baldrian P."/>
            <person name="Vilgalys R."/>
            <person name="Dunand C."/>
            <person name="Henrissat B."/>
            <person name="Grigoriev I.V."/>
            <person name="Hibbett D."/>
            <person name="Nagy L.G."/>
            <person name="Martin F.M."/>
        </authorList>
    </citation>
    <scope>NUCLEOTIDE SEQUENCE</scope>
    <source>
        <strain evidence="6">UH-Tt-Lm1</strain>
    </source>
</reference>